<dbReference type="SUPFAM" id="SSF50993">
    <property type="entry name" value="Peptidase/esterase 'gauge' domain"/>
    <property type="match status" value="1"/>
</dbReference>
<dbReference type="Gene3D" id="2.120.10.60">
    <property type="entry name" value="Tricorn protease N-terminal domain"/>
    <property type="match status" value="1"/>
</dbReference>
<evidence type="ECO:0000256" key="1">
    <source>
        <dbReference type="ARBA" id="ARBA00022679"/>
    </source>
</evidence>
<keyword evidence="9" id="KW-1185">Reference proteome</keyword>
<dbReference type="InterPro" id="IPR011659">
    <property type="entry name" value="WD40"/>
</dbReference>
<dbReference type="EC" id="2.7.11.1" evidence="8"/>
<dbReference type="KEGG" id="abac:LuPra_01653"/>
<dbReference type="InterPro" id="IPR017441">
    <property type="entry name" value="Protein_kinase_ATP_BS"/>
</dbReference>
<keyword evidence="2 5" id="KW-0547">Nucleotide-binding</keyword>
<evidence type="ECO:0000256" key="2">
    <source>
        <dbReference type="ARBA" id="ARBA00022741"/>
    </source>
</evidence>
<reference evidence="9" key="2">
    <citation type="submission" date="2016-04" db="EMBL/GenBank/DDBJ databases">
        <title>First Complete Genome Sequence of a Subdivision 6 Acidobacterium.</title>
        <authorList>
            <person name="Huang S."/>
            <person name="Vieira S."/>
            <person name="Bunk B."/>
            <person name="Riedel T."/>
            <person name="Sproeer C."/>
            <person name="Overmann J."/>
        </authorList>
    </citation>
    <scope>NUCLEOTIDE SEQUENCE [LARGE SCALE GENOMIC DNA]</scope>
    <source>
        <strain evidence="9">DSM 100886 HEG_-6_39</strain>
    </source>
</reference>
<dbReference type="PROSITE" id="PS50011">
    <property type="entry name" value="PROTEIN_KINASE_DOM"/>
    <property type="match status" value="1"/>
</dbReference>
<gene>
    <name evidence="8" type="primary">prkC_14</name>
    <name evidence="8" type="ORF">LuPra_01653</name>
</gene>
<name>A0A143PJN2_LUTPR</name>
<dbReference type="GO" id="GO:0005524">
    <property type="term" value="F:ATP binding"/>
    <property type="evidence" value="ECO:0007669"/>
    <property type="project" value="UniProtKB-UniRule"/>
</dbReference>
<evidence type="ECO:0000259" key="7">
    <source>
        <dbReference type="PROSITE" id="PS50011"/>
    </source>
</evidence>
<organism evidence="8 9">
    <name type="scientific">Luteitalea pratensis</name>
    <dbReference type="NCBI Taxonomy" id="1855912"/>
    <lineage>
        <taxon>Bacteria</taxon>
        <taxon>Pseudomonadati</taxon>
        <taxon>Acidobacteriota</taxon>
        <taxon>Vicinamibacteria</taxon>
        <taxon>Vicinamibacterales</taxon>
        <taxon>Vicinamibacteraceae</taxon>
        <taxon>Luteitalea</taxon>
    </lineage>
</organism>
<dbReference type="Gene3D" id="2.120.10.30">
    <property type="entry name" value="TolB, C-terminal domain"/>
    <property type="match status" value="2"/>
</dbReference>
<accession>A0A143PJN2</accession>
<dbReference type="Pfam" id="PF07676">
    <property type="entry name" value="PD40"/>
    <property type="match status" value="3"/>
</dbReference>
<dbReference type="RefSeq" id="WP_110170296.1">
    <property type="nucleotide sequence ID" value="NZ_CP015136.1"/>
</dbReference>
<dbReference type="PANTHER" id="PTHR43289:SF6">
    <property type="entry name" value="SERINE_THREONINE-PROTEIN KINASE NEKL-3"/>
    <property type="match status" value="1"/>
</dbReference>
<evidence type="ECO:0000313" key="9">
    <source>
        <dbReference type="Proteomes" id="UP000076079"/>
    </source>
</evidence>
<dbReference type="Gene3D" id="1.10.510.10">
    <property type="entry name" value="Transferase(Phosphotransferase) domain 1"/>
    <property type="match status" value="1"/>
</dbReference>
<proteinExistence type="predicted"/>
<dbReference type="InterPro" id="IPR011042">
    <property type="entry name" value="6-blade_b-propeller_TolB-like"/>
</dbReference>
<dbReference type="EMBL" id="CP015136">
    <property type="protein sequence ID" value="AMY08453.1"/>
    <property type="molecule type" value="Genomic_DNA"/>
</dbReference>
<keyword evidence="3 8" id="KW-0418">Kinase</keyword>
<dbReference type="Pfam" id="PF00069">
    <property type="entry name" value="Pkinase"/>
    <property type="match status" value="1"/>
</dbReference>
<feature type="domain" description="Protein kinase" evidence="7">
    <location>
        <begin position="87"/>
        <end position="358"/>
    </location>
</feature>
<feature type="region of interest" description="Disordered" evidence="6">
    <location>
        <begin position="951"/>
        <end position="970"/>
    </location>
</feature>
<evidence type="ECO:0000256" key="5">
    <source>
        <dbReference type="PROSITE-ProRule" id="PRU10141"/>
    </source>
</evidence>
<keyword evidence="1 8" id="KW-0808">Transferase</keyword>
<keyword evidence="4 5" id="KW-0067">ATP-binding</keyword>
<evidence type="ECO:0000256" key="4">
    <source>
        <dbReference type="ARBA" id="ARBA00022840"/>
    </source>
</evidence>
<dbReference type="GO" id="GO:0004674">
    <property type="term" value="F:protein serine/threonine kinase activity"/>
    <property type="evidence" value="ECO:0007669"/>
    <property type="project" value="UniProtKB-EC"/>
</dbReference>
<dbReference type="CDD" id="cd14014">
    <property type="entry name" value="STKc_PknB_like"/>
    <property type="match status" value="1"/>
</dbReference>
<reference evidence="8 9" key="1">
    <citation type="journal article" date="2016" name="Genome Announc.">
        <title>First Complete Genome Sequence of a Subdivision 6 Acidobacterium Strain.</title>
        <authorList>
            <person name="Huang S."/>
            <person name="Vieira S."/>
            <person name="Bunk B."/>
            <person name="Riedel T."/>
            <person name="Sproer C."/>
            <person name="Overmann J."/>
        </authorList>
    </citation>
    <scope>NUCLEOTIDE SEQUENCE [LARGE SCALE GENOMIC DNA]</scope>
    <source>
        <strain evidence="9">DSM 100886 HEG_-6_39</strain>
    </source>
</reference>
<dbReference type="OrthoDB" id="101360at2"/>
<dbReference type="InterPro" id="IPR011009">
    <property type="entry name" value="Kinase-like_dom_sf"/>
</dbReference>
<dbReference type="SUPFAM" id="SSF82171">
    <property type="entry name" value="DPP6 N-terminal domain-like"/>
    <property type="match status" value="1"/>
</dbReference>
<dbReference type="SUPFAM" id="SSF56112">
    <property type="entry name" value="Protein kinase-like (PK-like)"/>
    <property type="match status" value="1"/>
</dbReference>
<dbReference type="InterPro" id="IPR000719">
    <property type="entry name" value="Prot_kinase_dom"/>
</dbReference>
<dbReference type="SMART" id="SM00220">
    <property type="entry name" value="S_TKc"/>
    <property type="match status" value="1"/>
</dbReference>
<evidence type="ECO:0000256" key="6">
    <source>
        <dbReference type="SAM" id="MobiDB-lite"/>
    </source>
</evidence>
<dbReference type="Gene3D" id="3.30.200.20">
    <property type="entry name" value="Phosphorylase Kinase, domain 1"/>
    <property type="match status" value="1"/>
</dbReference>
<dbReference type="PANTHER" id="PTHR43289">
    <property type="entry name" value="MITOGEN-ACTIVATED PROTEIN KINASE KINASE KINASE 20-RELATED"/>
    <property type="match status" value="1"/>
</dbReference>
<sequence>MANHVDWERAKLVFQAALECEASERPGLVAEECRGDAALHAEVLSLLDAHARAGSFAERHAVPDVPEWLATPSTAATLHSGARLGPYEIVGWLGAGGMGAVYSARDPRLGRTVAIKVLHRELRDDPAIALRFEHEARTLATLNHPNIASIYGVEDVGDTRALVLEYVDGDTLAQRVARGPIAVGDALQIARQIAEALDSAHQHGFIHRDLKPANVKLRPDGTAKLLDFGLARMLEGYAPGPLDSPPRATAGGQLVGTPAYMSPEQVKGLAGDRRSDVWAFGCVLFEMLSGRPVFGAATAGETFVEILGREPDWQRLPGATPPAIRRLLGRCLNKDDSRRVRDFGDIRLDVDDGQREWQSKETSASRASDMRGRRTWLGVAAVVALAGVAVWMRPAPSEPVRPQQQFDVATPAILGPADLESFALSPDGQSLAFVGAWQGAPHLWVRPLPTVVAHPLDGTRGASAPFWSPDHRSIAYYAEGQLKRIDVDGALVRSLTAATWGGGGSWNVDDTLLFVRTPAGPILRISATGGEPHAVTRLEKDQAGHVGPQWLPDGRHFLYYVLGTPEARGVHVGNVDGTAGRKLVDADSSAVYTQGHLLFVRQQTLFACAFDAGRMALTGTPFEIADGVIQRTEGLGGPTAVAAAANGTIAFRAGNSRPQTQFTWIDRTGRNVLPVGAVDGMAPTASPGLEHIAMMRRVGGNADVWLMETARGLLTKFTTHPAEDVFPYWSRDGQDIVFSSNRDGRWALYRKRVTGGREEPLLQTGQEASLATDSSPDGRLLLYHGRHPMTGWDIGTLSVQDGVTTAVVQTEADERNGQFSPDGAWLAYESNDSGPYEVFLRRFPEGGPRVQVSTRGGSQARWRGDGHELFYVGNDGMLMAVTVHAARGDGSVKVGSPVPLFPSRIGAGTNSVPGAQYVVTADGQRFLVDAFEHDVSLTPIRLILNWSPLAPQRPDRPAEAAGSVPDVNRR</sequence>
<dbReference type="PROSITE" id="PS00107">
    <property type="entry name" value="PROTEIN_KINASE_ATP"/>
    <property type="match status" value="1"/>
</dbReference>
<evidence type="ECO:0000313" key="8">
    <source>
        <dbReference type="EMBL" id="AMY08453.1"/>
    </source>
</evidence>
<dbReference type="STRING" id="1855912.LuPra_01653"/>
<feature type="binding site" evidence="5">
    <location>
        <position position="116"/>
    </location>
    <ligand>
        <name>ATP</name>
        <dbReference type="ChEBI" id="CHEBI:30616"/>
    </ligand>
</feature>
<evidence type="ECO:0000256" key="3">
    <source>
        <dbReference type="ARBA" id="ARBA00022777"/>
    </source>
</evidence>
<protein>
    <submittedName>
        <fullName evidence="8">Serine/threonine-protein kinase PrkC</fullName>
        <ecNumber evidence="8">2.7.11.1</ecNumber>
    </submittedName>
</protein>
<dbReference type="AlphaFoldDB" id="A0A143PJN2"/>
<dbReference type="Proteomes" id="UP000076079">
    <property type="component" value="Chromosome"/>
</dbReference>